<evidence type="ECO:0000256" key="1">
    <source>
        <dbReference type="ARBA" id="ARBA00004141"/>
    </source>
</evidence>
<evidence type="ECO:0000313" key="10">
    <source>
        <dbReference type="EMBL" id="TVT27335.1"/>
    </source>
</evidence>
<evidence type="ECO:0000256" key="5">
    <source>
        <dbReference type="ARBA" id="ARBA00022847"/>
    </source>
</evidence>
<evidence type="ECO:0000256" key="6">
    <source>
        <dbReference type="ARBA" id="ARBA00022989"/>
    </source>
</evidence>
<dbReference type="InterPro" id="IPR001898">
    <property type="entry name" value="SLC13A/DASS"/>
</dbReference>
<comment type="caution">
    <text evidence="10">The sequence shown here is derived from an EMBL/GenBank/DDBJ whole genome shotgun (WGS) entry which is preliminary data.</text>
</comment>
<gene>
    <name evidence="10" type="ORF">FO441_09840</name>
</gene>
<feature type="transmembrane region" description="Helical" evidence="9">
    <location>
        <begin position="12"/>
        <end position="33"/>
    </location>
</feature>
<feature type="transmembrane region" description="Helical" evidence="9">
    <location>
        <begin position="88"/>
        <end position="110"/>
    </location>
</feature>
<dbReference type="EMBL" id="VMSJ01000004">
    <property type="protein sequence ID" value="TVT27335.1"/>
    <property type="molecule type" value="Genomic_DNA"/>
</dbReference>
<sequence>MRDRDKRTSRMKWSRIAVFISAVVLFFAVLLLLPESVSWPARSTIAITLFGLVLWAFAPIPIDLTSIIILILLIAMKGTEMDVILSGFASPAVFLIIGGMMMAVGVNQTLLVKRMTYFLLARMGGTARGIYVGFFILMQIQAFFIPATAVRASLMVPVLSSIIEETGVDARSNFNKLMYIGAAFGGNVSGIVVLTAGIGNILAIEILRLYEGVSISYLQWFIYAAPVWLLLVLATMYIVWRSYPPEAHSFDRLQNKMQGKYQSLGRLTVEEKKCTAILAVTILIWFTESWHGYHPTFAALLAVVLMSLPGTGFADWKKMLDINLGIVLLIGATLSLGYSLIESGAIDLLEVLISPQIVLDIFSNPWLAIPIAIILSQVYHLGVTNVSTAVITLMPVLISLSVQAGVDPVVIVVASAMAMMLGFLLVVETMPNVVVHGTGRVSQKDFLWPGLWLTLASIVIMVIIAYTYWRWIGFWP</sequence>
<keyword evidence="11" id="KW-1185">Reference proteome</keyword>
<dbReference type="OrthoDB" id="2339361at2"/>
<keyword evidence="5" id="KW-0813">Transport</keyword>
<evidence type="ECO:0000256" key="7">
    <source>
        <dbReference type="ARBA" id="ARBA00023136"/>
    </source>
</evidence>
<feature type="transmembrane region" description="Helical" evidence="9">
    <location>
        <begin position="177"/>
        <end position="198"/>
    </location>
</feature>
<dbReference type="GO" id="GO:0015293">
    <property type="term" value="F:symporter activity"/>
    <property type="evidence" value="ECO:0007669"/>
    <property type="project" value="UniProtKB-KW"/>
</dbReference>
<evidence type="ECO:0000256" key="4">
    <source>
        <dbReference type="ARBA" id="ARBA00022692"/>
    </source>
</evidence>
<proteinExistence type="inferred from homology"/>
<feature type="transmembrane region" description="Helical" evidence="9">
    <location>
        <begin position="45"/>
        <end position="76"/>
    </location>
</feature>
<keyword evidence="6 9" id="KW-1133">Transmembrane helix</keyword>
<feature type="transmembrane region" description="Helical" evidence="9">
    <location>
        <begin position="218"/>
        <end position="240"/>
    </location>
</feature>
<feature type="transmembrane region" description="Helical" evidence="9">
    <location>
        <begin position="382"/>
        <end position="402"/>
    </location>
</feature>
<dbReference type="Proteomes" id="UP000315103">
    <property type="component" value="Unassembled WGS sequence"/>
</dbReference>
<accession>A0A558ASU0</accession>
<evidence type="ECO:0000256" key="9">
    <source>
        <dbReference type="SAM" id="Phobius"/>
    </source>
</evidence>
<evidence type="ECO:0000256" key="3">
    <source>
        <dbReference type="ARBA" id="ARBA00020150"/>
    </source>
</evidence>
<keyword evidence="7 9" id="KW-0472">Membrane</keyword>
<dbReference type="RefSeq" id="WP_145289403.1">
    <property type="nucleotide sequence ID" value="NZ_VMSJ01000004.1"/>
</dbReference>
<dbReference type="GO" id="GO:0005886">
    <property type="term" value="C:plasma membrane"/>
    <property type="evidence" value="ECO:0007669"/>
    <property type="project" value="TreeGrafter"/>
</dbReference>
<feature type="transmembrane region" description="Helical" evidence="9">
    <location>
        <begin position="353"/>
        <end position="375"/>
    </location>
</feature>
<evidence type="ECO:0000256" key="8">
    <source>
        <dbReference type="ARBA" id="ARBA00031174"/>
    </source>
</evidence>
<feature type="transmembrane region" description="Helical" evidence="9">
    <location>
        <begin position="447"/>
        <end position="469"/>
    </location>
</feature>
<keyword evidence="4 9" id="KW-0812">Transmembrane</keyword>
<reference evidence="10 11" key="1">
    <citation type="submission" date="2019-07" db="EMBL/GenBank/DDBJ databases">
        <title>Salinicoccus cyprini sp. nov., isolated from gastro-intestinal tract of mirror carp, Cyprinus carpio var. specularis, collected from Gobind Sagar Reservoir, Himachal Pradesh, India.</title>
        <authorList>
            <person name="Talwar C."/>
            <person name="Singh A.K."/>
            <person name="Lal R."/>
            <person name="Negi R.K."/>
        </authorList>
    </citation>
    <scope>NUCLEOTIDE SEQUENCE [LARGE SCALE GENOMIC DNA]</scope>
    <source>
        <strain evidence="10 11">CT19</strain>
    </source>
</reference>
<keyword evidence="5" id="KW-0769">Symport</keyword>
<feature type="transmembrane region" description="Helical" evidence="9">
    <location>
        <begin position="130"/>
        <end position="156"/>
    </location>
</feature>
<dbReference type="Pfam" id="PF00939">
    <property type="entry name" value="Na_sulph_symp"/>
    <property type="match status" value="1"/>
</dbReference>
<comment type="similarity">
    <text evidence="2">Belongs to the SLC13A/DASS transporter (TC 2.A.47) family. NADC subfamily.</text>
</comment>
<dbReference type="AlphaFoldDB" id="A0A558ASU0"/>
<name>A0A558ASU0_9STAP</name>
<dbReference type="PANTHER" id="PTHR10283:SF82">
    <property type="entry name" value="SOLUTE CARRIER FAMILY 13 MEMBER 2"/>
    <property type="match status" value="1"/>
</dbReference>
<evidence type="ECO:0000256" key="2">
    <source>
        <dbReference type="ARBA" id="ARBA00006772"/>
    </source>
</evidence>
<dbReference type="PANTHER" id="PTHR10283">
    <property type="entry name" value="SOLUTE CARRIER FAMILY 13 MEMBER"/>
    <property type="match status" value="1"/>
</dbReference>
<dbReference type="GO" id="GO:0008514">
    <property type="term" value="F:organic anion transmembrane transporter activity"/>
    <property type="evidence" value="ECO:0007669"/>
    <property type="project" value="UniProtKB-ARBA"/>
</dbReference>
<feature type="transmembrane region" description="Helical" evidence="9">
    <location>
        <begin position="322"/>
        <end position="341"/>
    </location>
</feature>
<organism evidence="10 11">
    <name type="scientific">Salinicoccus cyprini</name>
    <dbReference type="NCBI Taxonomy" id="2493691"/>
    <lineage>
        <taxon>Bacteria</taxon>
        <taxon>Bacillati</taxon>
        <taxon>Bacillota</taxon>
        <taxon>Bacilli</taxon>
        <taxon>Bacillales</taxon>
        <taxon>Staphylococcaceae</taxon>
        <taxon>Salinicoccus</taxon>
    </lineage>
</organism>
<feature type="transmembrane region" description="Helical" evidence="9">
    <location>
        <begin position="408"/>
        <end position="427"/>
    </location>
</feature>
<comment type="subcellular location">
    <subcellularLocation>
        <location evidence="1">Membrane</location>
        <topology evidence="1">Multi-pass membrane protein</topology>
    </subcellularLocation>
</comment>
<protein>
    <recommendedName>
        <fullName evidence="3">Sodium-dependent dicarboxylate transporter SdcS</fullName>
    </recommendedName>
    <alternativeName>
        <fullName evidence="8">Na(+)/dicarboxylate symporter</fullName>
    </alternativeName>
</protein>
<dbReference type="GO" id="GO:1905039">
    <property type="term" value="P:carboxylic acid transmembrane transport"/>
    <property type="evidence" value="ECO:0007669"/>
    <property type="project" value="UniProtKB-ARBA"/>
</dbReference>
<evidence type="ECO:0000313" key="11">
    <source>
        <dbReference type="Proteomes" id="UP000315103"/>
    </source>
</evidence>